<keyword evidence="3" id="KW-1185">Reference proteome</keyword>
<accession>A0AA35UPD1</accession>
<reference evidence="2" key="1">
    <citation type="submission" date="2023-03" db="EMBL/GenBank/DDBJ databases">
        <authorList>
            <person name="Cleenwerck I."/>
        </authorList>
    </citation>
    <scope>NUCLEOTIDE SEQUENCE</scope>
    <source>
        <strain evidence="2">LMG 32879</strain>
    </source>
</reference>
<dbReference type="InterPro" id="IPR052336">
    <property type="entry name" value="MlaD_Phospholipid_Transporter"/>
</dbReference>
<dbReference type="PANTHER" id="PTHR33371:SF4">
    <property type="entry name" value="INTERMEMBRANE PHOSPHOLIPID TRANSPORT SYSTEM BINDING PROTEIN MLAD"/>
    <property type="match status" value="1"/>
</dbReference>
<dbReference type="InterPro" id="IPR003399">
    <property type="entry name" value="Mce/MlaD"/>
</dbReference>
<protein>
    <submittedName>
        <fullName evidence="2">MlaD family protein</fullName>
    </submittedName>
</protein>
<dbReference type="Proteomes" id="UP001176960">
    <property type="component" value="Unassembled WGS sequence"/>
</dbReference>
<proteinExistence type="predicted"/>
<gene>
    <name evidence="2" type="ORF">LMG32879_000497</name>
</gene>
<comment type="caution">
    <text evidence="2">The sequence shown here is derived from an EMBL/GenBank/DDBJ whole genome shotgun (WGS) entry which is preliminary data.</text>
</comment>
<dbReference type="AlphaFoldDB" id="A0AA35UPD1"/>
<dbReference type="EMBL" id="CATKSH010000002">
    <property type="protein sequence ID" value="CAI9119677.1"/>
    <property type="molecule type" value="Genomic_DNA"/>
</dbReference>
<dbReference type="RefSeq" id="WP_289841623.1">
    <property type="nucleotide sequence ID" value="NZ_CATKSH010000002.1"/>
</dbReference>
<evidence type="ECO:0000313" key="3">
    <source>
        <dbReference type="Proteomes" id="UP001176960"/>
    </source>
</evidence>
<feature type="domain" description="Mce/MlaD" evidence="1">
    <location>
        <begin position="38"/>
        <end position="115"/>
    </location>
</feature>
<dbReference type="Pfam" id="PF02470">
    <property type="entry name" value="MlaD"/>
    <property type="match status" value="1"/>
</dbReference>
<sequence>MAAGKRGGAILASALVLGVACGFSIYADAQKHGRIAGGTELHARFNSANGLHAGAKVLLAGVEVGRVRDITLDPATQLADVAFVVDSRLHLPKDSVLGIVAPTMTSDNALEITPGKAVESLAAGAVISDTRDQLSLEQQVSNYIFGGALGGG</sequence>
<name>A0AA35UPD1_9PROT</name>
<dbReference type="PANTHER" id="PTHR33371">
    <property type="entry name" value="INTERMEMBRANE PHOSPHOLIPID TRANSPORT SYSTEM BINDING PROTEIN MLAD-RELATED"/>
    <property type="match status" value="1"/>
</dbReference>
<dbReference type="PROSITE" id="PS51257">
    <property type="entry name" value="PROKAR_LIPOPROTEIN"/>
    <property type="match status" value="1"/>
</dbReference>
<evidence type="ECO:0000313" key="2">
    <source>
        <dbReference type="EMBL" id="CAI9119677.1"/>
    </source>
</evidence>
<evidence type="ECO:0000259" key="1">
    <source>
        <dbReference type="Pfam" id="PF02470"/>
    </source>
</evidence>
<organism evidence="2 3">
    <name type="scientific">Brytella acorum</name>
    <dbReference type="NCBI Taxonomy" id="2959299"/>
    <lineage>
        <taxon>Bacteria</taxon>
        <taxon>Pseudomonadati</taxon>
        <taxon>Pseudomonadota</taxon>
        <taxon>Alphaproteobacteria</taxon>
        <taxon>Acetobacterales</taxon>
        <taxon>Acetobacteraceae</taxon>
        <taxon>Brytella</taxon>
    </lineage>
</organism>